<keyword evidence="4" id="KW-0812">Transmembrane</keyword>
<dbReference type="Gene3D" id="2.70.40.10">
    <property type="match status" value="1"/>
</dbReference>
<dbReference type="InterPro" id="IPR036157">
    <property type="entry name" value="dUTPase-like_sf"/>
</dbReference>
<dbReference type="EMBL" id="CP002738">
    <property type="protein sequence ID" value="AEF98501.1"/>
    <property type="molecule type" value="Genomic_DNA"/>
</dbReference>
<dbReference type="eggNOG" id="COG0717">
    <property type="taxonomic scope" value="Bacteria"/>
</dbReference>
<dbReference type="GO" id="GO:0006229">
    <property type="term" value="P:dUTP biosynthetic process"/>
    <property type="evidence" value="ECO:0007669"/>
    <property type="project" value="InterPro"/>
</dbReference>
<dbReference type="AlphaFoldDB" id="F9ZX40"/>
<dbReference type="KEGG" id="mmt:Metme_0047"/>
<evidence type="ECO:0000256" key="1">
    <source>
        <dbReference type="ARBA" id="ARBA00022801"/>
    </source>
</evidence>
<keyword evidence="4" id="KW-0472">Membrane</keyword>
<dbReference type="Pfam" id="PF22769">
    <property type="entry name" value="DCD"/>
    <property type="match status" value="1"/>
</dbReference>
<dbReference type="OrthoDB" id="7067369at2"/>
<keyword evidence="2" id="KW-0546">Nucleotide metabolism</keyword>
<name>F9ZX40_METMM</name>
<dbReference type="HOGENOM" id="CLU_1033914_0_0_6"/>
<reference key="2">
    <citation type="submission" date="2011-05" db="EMBL/GenBank/DDBJ databases">
        <title>Complete genome sequence of the aerobic marine methanotroph Methylomonas methanica MC09.</title>
        <authorList>
            <person name="Boden R."/>
            <person name="Cunliffe M."/>
            <person name="Scanlan J."/>
            <person name="Moussard H."/>
            <person name="Kits K.D."/>
            <person name="Klotz M."/>
            <person name="Jetten M."/>
            <person name="Vuilleumier S."/>
            <person name="Han J."/>
            <person name="Peters L."/>
            <person name="Mikhailova N."/>
            <person name="Teshima H."/>
            <person name="Tapia R."/>
            <person name="Kyrpides N."/>
            <person name="Ivanova N."/>
            <person name="Pagani I."/>
            <person name="Cheng J.-F."/>
            <person name="Goodwin L."/>
            <person name="Han C."/>
            <person name="Hauser L."/>
            <person name="Land M."/>
            <person name="Lapidus A."/>
            <person name="Lucas S."/>
            <person name="Pitluck S."/>
            <person name="Woyke T."/>
            <person name="Stein L.Y."/>
            <person name="Murrell C."/>
        </authorList>
    </citation>
    <scope>NUCLEOTIDE SEQUENCE</scope>
    <source>
        <strain>MC09</strain>
    </source>
</reference>
<keyword evidence="3" id="KW-0175">Coiled coil</keyword>
<sequence length="278" mass="30359">MLLSDNDLFAAINAKRIKITPPLDLSTGHKHPKSPIQASSLDLHIGQIYFPNVEKNTLGGIDNPFTQCMLKPGHTAVVITREVIELPNDIAAIGFPPSSVSFKGLLVTNPGHVDPGYHGSMRFAVINMGSDKFPLSREDKIITLLFFKLAAGADAGFGDRHLPGGYVPHPPVTEQNLNCLSADFLQVEERARAVAKDVAEEKIKWPTLLGAIATAGAAIIVGILTFSKDLIFKQPLEEIKELKSRVIVLEKSVSIRDIEKRLNELESKVDSEKSIPEQ</sequence>
<proteinExistence type="predicted"/>
<feature type="coiled-coil region" evidence="3">
    <location>
        <begin position="248"/>
        <end position="275"/>
    </location>
</feature>
<keyword evidence="6" id="KW-1185">Reference proteome</keyword>
<dbReference type="PANTHER" id="PTHR42680">
    <property type="entry name" value="DCTP DEAMINASE"/>
    <property type="match status" value="1"/>
</dbReference>
<organism evidence="5 6">
    <name type="scientific">Methylomonas methanica (strain DSM 25384 / MC09)</name>
    <dbReference type="NCBI Taxonomy" id="857087"/>
    <lineage>
        <taxon>Bacteria</taxon>
        <taxon>Pseudomonadati</taxon>
        <taxon>Pseudomonadota</taxon>
        <taxon>Gammaproteobacteria</taxon>
        <taxon>Methylococcales</taxon>
        <taxon>Methylococcaceae</taxon>
        <taxon>Methylomonas</taxon>
    </lineage>
</organism>
<dbReference type="RefSeq" id="WP_013816774.1">
    <property type="nucleotide sequence ID" value="NC_015572.1"/>
</dbReference>
<reference evidence="6" key="3">
    <citation type="submission" date="2011-05" db="EMBL/GenBank/DDBJ databases">
        <title>Complete sequence of Methylomonas methanica MC09.</title>
        <authorList>
            <consortium name="US DOE Joint Genome Institute"/>
            <person name="Lucas S."/>
            <person name="Han J."/>
            <person name="Lapidus A."/>
            <person name="Cheng J.-F."/>
            <person name="Goodwin L."/>
            <person name="Pitluck S."/>
            <person name="Peters L."/>
            <person name="Mikhailova N."/>
            <person name="Teshima H."/>
            <person name="Han C."/>
            <person name="Tapia R."/>
            <person name="Land M."/>
            <person name="Hauser L."/>
            <person name="Kyrpides N."/>
            <person name="Ivanova N."/>
            <person name="Pagani I."/>
            <person name="Stein L."/>
            <person name="Woyke T."/>
        </authorList>
    </citation>
    <scope>NUCLEOTIDE SEQUENCE [LARGE SCALE GENOMIC DNA]</scope>
    <source>
        <strain evidence="6">MC09</strain>
    </source>
</reference>
<dbReference type="CDD" id="cd07557">
    <property type="entry name" value="trimeric_dUTPase"/>
    <property type="match status" value="1"/>
</dbReference>
<keyword evidence="1" id="KW-0378">Hydrolase</keyword>
<evidence type="ECO:0000256" key="3">
    <source>
        <dbReference type="SAM" id="Coils"/>
    </source>
</evidence>
<accession>F9ZX40</accession>
<dbReference type="GO" id="GO:0008829">
    <property type="term" value="F:dCTP deaminase activity"/>
    <property type="evidence" value="ECO:0007669"/>
    <property type="project" value="InterPro"/>
</dbReference>
<evidence type="ECO:0000256" key="4">
    <source>
        <dbReference type="SAM" id="Phobius"/>
    </source>
</evidence>
<keyword evidence="4" id="KW-1133">Transmembrane helix</keyword>
<evidence type="ECO:0000256" key="2">
    <source>
        <dbReference type="ARBA" id="ARBA00023080"/>
    </source>
</evidence>
<dbReference type="InterPro" id="IPR011962">
    <property type="entry name" value="dCTP_deaminase"/>
</dbReference>
<gene>
    <name evidence="5" type="ordered locus">Metme_0047</name>
</gene>
<dbReference type="InterPro" id="IPR033704">
    <property type="entry name" value="dUTPase_trimeric"/>
</dbReference>
<protein>
    <submittedName>
        <fullName evidence="5">Uncharacterized protein</fullName>
    </submittedName>
</protein>
<feature type="transmembrane region" description="Helical" evidence="4">
    <location>
        <begin position="205"/>
        <end position="226"/>
    </location>
</feature>
<dbReference type="STRING" id="857087.Metme_0047"/>
<dbReference type="SUPFAM" id="SSF51283">
    <property type="entry name" value="dUTPase-like"/>
    <property type="match status" value="1"/>
</dbReference>
<dbReference type="PANTHER" id="PTHR42680:SF3">
    <property type="entry name" value="DCTP DEAMINASE"/>
    <property type="match status" value="1"/>
</dbReference>
<evidence type="ECO:0000313" key="6">
    <source>
        <dbReference type="Proteomes" id="UP000008888"/>
    </source>
</evidence>
<evidence type="ECO:0000313" key="5">
    <source>
        <dbReference type="EMBL" id="AEF98501.1"/>
    </source>
</evidence>
<reference evidence="5 6" key="1">
    <citation type="journal article" date="2011" name="J. Bacteriol.">
        <title>Complete Genome Sequence of the Aerobic Marine Methanotroph Methylomonas methanica MC09.</title>
        <authorList>
            <person name="Boden R."/>
            <person name="Cunliffe M."/>
            <person name="Scanlan J."/>
            <person name="Moussard H."/>
            <person name="Kits K.D."/>
            <person name="Klotz M.G."/>
            <person name="Jetten M.S."/>
            <person name="Vuilleumier S."/>
            <person name="Han J."/>
            <person name="Peters L."/>
            <person name="Mikhailova N."/>
            <person name="Teshima H."/>
            <person name="Tapia R."/>
            <person name="Kyrpides N."/>
            <person name="Ivanova N."/>
            <person name="Pagani I."/>
            <person name="Cheng J.F."/>
            <person name="Goodwin L."/>
            <person name="Han C."/>
            <person name="Hauser L."/>
            <person name="Land M.L."/>
            <person name="Lapidus A."/>
            <person name="Lucas S."/>
            <person name="Pitluck S."/>
            <person name="Woyke T."/>
            <person name="Stein L."/>
            <person name="Murrell J.C."/>
        </authorList>
    </citation>
    <scope>NUCLEOTIDE SEQUENCE [LARGE SCALE GENOMIC DNA]</scope>
    <source>
        <strain evidence="5 6">MC09</strain>
    </source>
</reference>
<dbReference type="Proteomes" id="UP000008888">
    <property type="component" value="Chromosome"/>
</dbReference>